<dbReference type="InterPro" id="IPR020549">
    <property type="entry name" value="YbeY_CS"/>
</dbReference>
<evidence type="ECO:0000256" key="1">
    <source>
        <dbReference type="ARBA" id="ARBA00010875"/>
    </source>
</evidence>
<evidence type="ECO:0000256" key="4">
    <source>
        <dbReference type="ARBA" id="ARBA00022722"/>
    </source>
</evidence>
<feature type="binding site" evidence="9">
    <location>
        <position position="133"/>
    </location>
    <ligand>
        <name>Zn(2+)</name>
        <dbReference type="ChEBI" id="CHEBI:29105"/>
        <note>catalytic</note>
    </ligand>
</feature>
<dbReference type="Pfam" id="PF02130">
    <property type="entry name" value="YbeY"/>
    <property type="match status" value="1"/>
</dbReference>
<evidence type="ECO:0000256" key="8">
    <source>
        <dbReference type="ARBA" id="ARBA00022833"/>
    </source>
</evidence>
<evidence type="ECO:0000256" key="6">
    <source>
        <dbReference type="ARBA" id="ARBA00022759"/>
    </source>
</evidence>
<keyword evidence="3 9" id="KW-0698">rRNA processing</keyword>
<dbReference type="NCBIfam" id="TIGR00043">
    <property type="entry name" value="rRNA maturation RNase YbeY"/>
    <property type="match status" value="1"/>
</dbReference>
<dbReference type="HAMAP" id="MF_00009">
    <property type="entry name" value="Endoribonucl_YbeY"/>
    <property type="match status" value="1"/>
</dbReference>
<keyword evidence="9" id="KW-0963">Cytoplasm</keyword>
<keyword evidence="6 9" id="KW-0255">Endonuclease</keyword>
<evidence type="ECO:0000256" key="9">
    <source>
        <dbReference type="HAMAP-Rule" id="MF_00009"/>
    </source>
</evidence>
<dbReference type="InterPro" id="IPR023091">
    <property type="entry name" value="MetalPrtase_cat_dom_sf_prd"/>
</dbReference>
<dbReference type="EC" id="3.1.-.-" evidence="9"/>
<dbReference type="SUPFAM" id="SSF55486">
    <property type="entry name" value="Metalloproteases ('zincins'), catalytic domain"/>
    <property type="match status" value="1"/>
</dbReference>
<keyword evidence="8 9" id="KW-0862">Zinc</keyword>
<gene>
    <name evidence="9" type="primary">ybeY</name>
    <name evidence="10" type="ORF">MiSe_02620</name>
</gene>
<evidence type="ECO:0000256" key="3">
    <source>
        <dbReference type="ARBA" id="ARBA00022552"/>
    </source>
</evidence>
<dbReference type="GO" id="GO:0004521">
    <property type="term" value="F:RNA endonuclease activity"/>
    <property type="evidence" value="ECO:0007669"/>
    <property type="project" value="UniProtKB-UniRule"/>
</dbReference>
<reference evidence="10" key="1">
    <citation type="submission" date="2019-10" db="EMBL/GenBank/DDBJ databases">
        <title>Draft genome sequece of Microseira wollei NIES-4236.</title>
        <authorList>
            <person name="Yamaguchi H."/>
            <person name="Suzuki S."/>
            <person name="Kawachi M."/>
        </authorList>
    </citation>
    <scope>NUCLEOTIDE SEQUENCE</scope>
    <source>
        <strain evidence="10">NIES-4236</strain>
    </source>
</reference>
<feature type="binding site" evidence="9">
    <location>
        <position position="129"/>
    </location>
    <ligand>
        <name>Zn(2+)</name>
        <dbReference type="ChEBI" id="CHEBI:29105"/>
        <note>catalytic</note>
    </ligand>
</feature>
<sequence length="171" mass="19349">MEVEVSIQDIFGELYHESVISAENWQEWCEKWLEILKTSLPPADAYELGLRLTDDAEIQELNTQYRNKNQPTDVLAFAALEADIPQSEEMLLHVPLYLGDLVISVETAARQAQQQGHSLQTELAWLAAHGLLHLLGWDHPDEDSLTEMLSMQATLLESIGDRTWLAQITPV</sequence>
<accession>A0AAV3X4K2</accession>
<dbReference type="GO" id="GO:0005737">
    <property type="term" value="C:cytoplasm"/>
    <property type="evidence" value="ECO:0007669"/>
    <property type="project" value="UniProtKB-SubCell"/>
</dbReference>
<keyword evidence="2 9" id="KW-0690">Ribosome biogenesis</keyword>
<dbReference type="Proteomes" id="UP001050975">
    <property type="component" value="Unassembled WGS sequence"/>
</dbReference>
<dbReference type="Gene3D" id="3.40.390.30">
    <property type="entry name" value="Metalloproteases ('zincins'), catalytic domain"/>
    <property type="match status" value="1"/>
</dbReference>
<dbReference type="AlphaFoldDB" id="A0AAV3X4K2"/>
<keyword evidence="5 9" id="KW-0479">Metal-binding</keyword>
<dbReference type="EMBL" id="BLAY01000002">
    <property type="protein sequence ID" value="GET35520.1"/>
    <property type="molecule type" value="Genomic_DNA"/>
</dbReference>
<keyword evidence="7 9" id="KW-0378">Hydrolase</keyword>
<dbReference type="PANTHER" id="PTHR46986:SF1">
    <property type="entry name" value="ENDORIBONUCLEASE YBEY, CHLOROPLASTIC"/>
    <property type="match status" value="1"/>
</dbReference>
<dbReference type="RefSeq" id="WP_226573151.1">
    <property type="nucleotide sequence ID" value="NZ_BLAY01000002.1"/>
</dbReference>
<proteinExistence type="inferred from homology"/>
<comment type="function">
    <text evidence="9">Single strand-specific metallo-endoribonuclease involved in late-stage 70S ribosome quality control and in maturation of the 3' terminus of the 16S rRNA.</text>
</comment>
<comment type="subcellular location">
    <subcellularLocation>
        <location evidence="9">Cytoplasm</location>
    </subcellularLocation>
</comment>
<comment type="similarity">
    <text evidence="1 9">Belongs to the endoribonuclease YbeY family.</text>
</comment>
<dbReference type="GO" id="GO:0004222">
    <property type="term" value="F:metalloendopeptidase activity"/>
    <property type="evidence" value="ECO:0007669"/>
    <property type="project" value="InterPro"/>
</dbReference>
<organism evidence="10 11">
    <name type="scientific">Microseira wollei NIES-4236</name>
    <dbReference type="NCBI Taxonomy" id="2530354"/>
    <lineage>
        <taxon>Bacteria</taxon>
        <taxon>Bacillati</taxon>
        <taxon>Cyanobacteriota</taxon>
        <taxon>Cyanophyceae</taxon>
        <taxon>Oscillatoriophycideae</taxon>
        <taxon>Aerosakkonematales</taxon>
        <taxon>Aerosakkonemataceae</taxon>
        <taxon>Microseira</taxon>
    </lineage>
</organism>
<keyword evidence="11" id="KW-1185">Reference proteome</keyword>
<dbReference type="GO" id="GO:0008270">
    <property type="term" value="F:zinc ion binding"/>
    <property type="evidence" value="ECO:0007669"/>
    <property type="project" value="UniProtKB-UniRule"/>
</dbReference>
<evidence type="ECO:0000256" key="5">
    <source>
        <dbReference type="ARBA" id="ARBA00022723"/>
    </source>
</evidence>
<dbReference type="InterPro" id="IPR002036">
    <property type="entry name" value="YbeY"/>
</dbReference>
<evidence type="ECO:0000313" key="10">
    <source>
        <dbReference type="EMBL" id="GET35520.1"/>
    </source>
</evidence>
<keyword evidence="4 9" id="KW-0540">Nuclease</keyword>
<evidence type="ECO:0000256" key="7">
    <source>
        <dbReference type="ARBA" id="ARBA00022801"/>
    </source>
</evidence>
<comment type="cofactor">
    <cofactor evidence="9">
        <name>Zn(2+)</name>
        <dbReference type="ChEBI" id="CHEBI:29105"/>
    </cofactor>
    <text evidence="9">Binds 1 zinc ion.</text>
</comment>
<feature type="binding site" evidence="9">
    <location>
        <position position="139"/>
    </location>
    <ligand>
        <name>Zn(2+)</name>
        <dbReference type="ChEBI" id="CHEBI:29105"/>
        <note>catalytic</note>
    </ligand>
</feature>
<dbReference type="PROSITE" id="PS01306">
    <property type="entry name" value="UPF0054"/>
    <property type="match status" value="1"/>
</dbReference>
<evidence type="ECO:0000313" key="11">
    <source>
        <dbReference type="Proteomes" id="UP001050975"/>
    </source>
</evidence>
<dbReference type="PANTHER" id="PTHR46986">
    <property type="entry name" value="ENDORIBONUCLEASE YBEY, CHLOROPLASTIC"/>
    <property type="match status" value="1"/>
</dbReference>
<dbReference type="GO" id="GO:0006364">
    <property type="term" value="P:rRNA processing"/>
    <property type="evidence" value="ECO:0007669"/>
    <property type="project" value="UniProtKB-UniRule"/>
</dbReference>
<name>A0AAV3X4K2_9CYAN</name>
<evidence type="ECO:0000256" key="2">
    <source>
        <dbReference type="ARBA" id="ARBA00022517"/>
    </source>
</evidence>
<protein>
    <recommendedName>
        <fullName evidence="9">Endoribonuclease YbeY</fullName>
        <ecNumber evidence="9">3.1.-.-</ecNumber>
    </recommendedName>
</protein>
<comment type="caution">
    <text evidence="10">The sequence shown here is derived from an EMBL/GenBank/DDBJ whole genome shotgun (WGS) entry which is preliminary data.</text>
</comment>